<proteinExistence type="predicted"/>
<dbReference type="Proteomes" id="UP000053780">
    <property type="component" value="Unassembled WGS sequence"/>
</dbReference>
<reference evidence="1 2" key="1">
    <citation type="journal article" date="2013" name="BMC Genomics">
        <title>Genome sequencing and comparative genomics of honey bee microsporidia, Nosema apis reveal novel insights into host-parasite interactions.</title>
        <authorList>
            <person name="Chen Yp."/>
            <person name="Pettis J.S."/>
            <person name="Zhao Y."/>
            <person name="Liu X."/>
            <person name="Tallon L.J."/>
            <person name="Sadzewicz L.D."/>
            <person name="Li R."/>
            <person name="Zheng H."/>
            <person name="Huang S."/>
            <person name="Zhang X."/>
            <person name="Hamilton M.C."/>
            <person name="Pernal S.F."/>
            <person name="Melathopoulos A.P."/>
            <person name="Yan X."/>
            <person name="Evans J.D."/>
        </authorList>
    </citation>
    <scope>NUCLEOTIDE SEQUENCE [LARGE SCALE GENOMIC DNA]</scope>
    <source>
        <strain evidence="1 2">BRL 01</strain>
    </source>
</reference>
<dbReference type="PANTHER" id="PTHR22504:SF0">
    <property type="entry name" value="REPRESSOR OF RNA POLYMERASE III TRANSCRIPTION MAF1 HOMOLOG"/>
    <property type="match status" value="1"/>
</dbReference>
<dbReference type="OrthoDB" id="277029at2759"/>
<name>T0MA58_9MICR</name>
<accession>T0MA58</accession>
<dbReference type="HOGENOM" id="CLU_121572_0_0_1"/>
<dbReference type="EMBL" id="KE647312">
    <property type="protein sequence ID" value="EQB60281.1"/>
    <property type="molecule type" value="Genomic_DNA"/>
</dbReference>
<dbReference type="Gene3D" id="3.40.1000.50">
    <property type="entry name" value="Repressor of RNA polymerase III transcription Maf1"/>
    <property type="match status" value="1"/>
</dbReference>
<evidence type="ECO:0000313" key="1">
    <source>
        <dbReference type="EMBL" id="EQB60281.1"/>
    </source>
</evidence>
<keyword evidence="2" id="KW-1185">Reference proteome</keyword>
<organism evidence="1 2">
    <name type="scientific">Vairimorpha apis BRL 01</name>
    <dbReference type="NCBI Taxonomy" id="1037528"/>
    <lineage>
        <taxon>Eukaryota</taxon>
        <taxon>Fungi</taxon>
        <taxon>Fungi incertae sedis</taxon>
        <taxon>Microsporidia</taxon>
        <taxon>Nosematidae</taxon>
        <taxon>Vairimorpha</taxon>
    </lineage>
</organism>
<evidence type="ECO:0000313" key="2">
    <source>
        <dbReference type="Proteomes" id="UP000053780"/>
    </source>
</evidence>
<dbReference type="GO" id="GO:0016480">
    <property type="term" value="P:negative regulation of transcription by RNA polymerase III"/>
    <property type="evidence" value="ECO:0007669"/>
    <property type="project" value="InterPro"/>
</dbReference>
<protein>
    <submittedName>
        <fullName evidence="1">Repressor of rna polymerase iii transcription maf1-like protein</fullName>
    </submittedName>
</protein>
<dbReference type="Pfam" id="PF09174">
    <property type="entry name" value="Maf1"/>
    <property type="match status" value="1"/>
</dbReference>
<gene>
    <name evidence="1" type="ORF">NAPIS_ORF02174</name>
</gene>
<dbReference type="GO" id="GO:0005634">
    <property type="term" value="C:nucleus"/>
    <property type="evidence" value="ECO:0007669"/>
    <property type="project" value="TreeGrafter"/>
</dbReference>
<dbReference type="VEuPathDB" id="MicrosporidiaDB:NAPIS_ORF02174"/>
<dbReference type="AlphaFoldDB" id="T0MA58"/>
<dbReference type="PANTHER" id="PTHR22504">
    <property type="entry name" value="REPRESSOR OF RNA POLYMERASE III TRANSCRIPTION MAF1"/>
    <property type="match status" value="1"/>
</dbReference>
<dbReference type="GO" id="GO:0000994">
    <property type="term" value="F:RNA polymerase III core binding"/>
    <property type="evidence" value="ECO:0007669"/>
    <property type="project" value="TreeGrafter"/>
</dbReference>
<sequence>MKYLQMLQILKTNKILQSIEDKHPSLTIDFEVFSCKSSKKQKLYLKYNKPLRYLLETLQLAFPDYNFTKETESDFLKVSYQEIANELIYAFIVFHKNKEDVVKFVEFLGVIIDKTVHLDDCQIYKYINRNGPFEKCVWFFSFLFYSKKDKRVLMLNFKC</sequence>
<dbReference type="InterPro" id="IPR015257">
    <property type="entry name" value="Maf1"/>
</dbReference>
<dbReference type="InterPro" id="IPR038564">
    <property type="entry name" value="Maf1_sf"/>
</dbReference>